<evidence type="ECO:0000313" key="4">
    <source>
        <dbReference type="Proteomes" id="UP000091929"/>
    </source>
</evidence>
<evidence type="ECO:0000313" key="3">
    <source>
        <dbReference type="Proteomes" id="UP000075398"/>
    </source>
</evidence>
<evidence type="ECO:0000313" key="2">
    <source>
        <dbReference type="EMBL" id="KYC53522.1"/>
    </source>
</evidence>
<reference evidence="3 4" key="1">
    <citation type="journal article" date="2016" name="ISME J.">
        <title>Chasing the elusive Euryarchaeota class WSA2: genomes reveal a uniquely fastidious methyl-reducing methanogen.</title>
        <authorList>
            <person name="Nobu M.K."/>
            <person name="Narihiro T."/>
            <person name="Kuroda K."/>
            <person name="Mei R."/>
            <person name="Liu W.T."/>
        </authorList>
    </citation>
    <scope>NUCLEOTIDE SEQUENCE [LARGE SCALE GENOMIC DNA]</scope>
    <source>
        <strain evidence="1">B15fssc0709_Meth_Bin003</strain>
        <strain evidence="2">U1lsi0528_Bin055</strain>
    </source>
</reference>
<evidence type="ECO:0000313" key="1">
    <source>
        <dbReference type="EMBL" id="KYC47873.1"/>
    </source>
</evidence>
<organism evidence="2 3">
    <name type="scientific">Candidatus Methanofastidiosum methylothiophilum</name>
    <dbReference type="NCBI Taxonomy" id="1705564"/>
    <lineage>
        <taxon>Archaea</taxon>
        <taxon>Methanobacteriati</taxon>
        <taxon>Methanobacteriota</taxon>
        <taxon>Stenosarchaea group</taxon>
        <taxon>Candidatus Methanofastidiosia</taxon>
        <taxon>Candidatus Methanofastidiosales</taxon>
        <taxon>Candidatus Methanofastidiosaceae</taxon>
        <taxon>Candidatus Methanofastidiosum</taxon>
    </lineage>
</organism>
<comment type="caution">
    <text evidence="2">The sequence shown here is derived from an EMBL/GenBank/DDBJ whole genome shotgun (WGS) entry which is preliminary data.</text>
</comment>
<name>A0A150J8F4_9EURY</name>
<gene>
    <name evidence="2" type="ORF">AMQ22_00193</name>
    <name evidence="1" type="ORF">APG11_00848</name>
</gene>
<proteinExistence type="predicted"/>
<accession>A0A150ISF0</accession>
<dbReference type="Proteomes" id="UP000091929">
    <property type="component" value="Unassembled WGS sequence"/>
</dbReference>
<accession>A0A150J8F4</accession>
<dbReference type="EMBL" id="LNGC01000004">
    <property type="protein sequence ID" value="KYC53522.1"/>
    <property type="molecule type" value="Genomic_DNA"/>
</dbReference>
<dbReference type="Proteomes" id="UP000075398">
    <property type="component" value="Unassembled WGS sequence"/>
</dbReference>
<sequence length="156" mass="17311">MIRNYLFHFLLTLMFTSALITGDLSTKPRLDIVEKIKNTQEKNNDFEGDVVLQFEKINPAEPLMGIVENVSGEIKKVGVIIPETGITDTLLFAICEDVGQDKKFELVGAVAVIPGQPLLIMPKKSILKNSKILVLSLNAPVGTKFFILIKENKIKT</sequence>
<dbReference type="AlphaFoldDB" id="A0A150J8F4"/>
<dbReference type="EMBL" id="LNGF01000015">
    <property type="protein sequence ID" value="KYC47873.1"/>
    <property type="molecule type" value="Genomic_DNA"/>
</dbReference>
<protein>
    <submittedName>
        <fullName evidence="2">Uncharacterized protein</fullName>
    </submittedName>
</protein>